<protein>
    <submittedName>
        <fullName evidence="2">DUF1795 domain-containing protein</fullName>
    </submittedName>
</protein>
<name>A0AA45W3W1_9RHOB</name>
<gene>
    <name evidence="2" type="ORF">JHX88_05965</name>
    <name evidence="1" type="ORF">SAMN05421772_10594</name>
</gene>
<dbReference type="EMBL" id="FTOU01000005">
    <property type="protein sequence ID" value="SIS80115.1"/>
    <property type="molecule type" value="Genomic_DNA"/>
</dbReference>
<evidence type="ECO:0000313" key="1">
    <source>
        <dbReference type="EMBL" id="SIS80115.1"/>
    </source>
</evidence>
<dbReference type="SUPFAM" id="SSF55724">
    <property type="entry name" value="Mog1p/PsbP-like"/>
    <property type="match status" value="1"/>
</dbReference>
<dbReference type="Gene3D" id="3.40.1000.10">
    <property type="entry name" value="Mog1/PsbP, alpha/beta/alpha sandwich"/>
    <property type="match status" value="1"/>
</dbReference>
<keyword evidence="4" id="KW-1185">Reference proteome</keyword>
<reference evidence="1 3" key="1">
    <citation type="submission" date="2017-01" db="EMBL/GenBank/DDBJ databases">
        <authorList>
            <person name="Varghese N."/>
            <person name="Submissions S."/>
        </authorList>
    </citation>
    <scope>NUCLEOTIDE SEQUENCE [LARGE SCALE GENOMIC DNA]</scope>
    <source>
        <strain evidence="1 3">DSM 18447</strain>
    </source>
</reference>
<dbReference type="RefSeq" id="WP_084203037.1">
    <property type="nucleotide sequence ID" value="NZ_CP067140.1"/>
</dbReference>
<dbReference type="InterPro" id="IPR014894">
    <property type="entry name" value="DcrB/EagT6"/>
</dbReference>
<organism evidence="1 3">
    <name type="scientific">Paracoccus saliphilus</name>
    <dbReference type="NCBI Taxonomy" id="405559"/>
    <lineage>
        <taxon>Bacteria</taxon>
        <taxon>Pseudomonadati</taxon>
        <taxon>Pseudomonadota</taxon>
        <taxon>Alphaproteobacteria</taxon>
        <taxon>Rhodobacterales</taxon>
        <taxon>Paracoccaceae</taxon>
        <taxon>Paracoccus</taxon>
    </lineage>
</organism>
<dbReference type="Pfam" id="PF08786">
    <property type="entry name" value="DcrB"/>
    <property type="match status" value="1"/>
</dbReference>
<dbReference type="EMBL" id="CP067140">
    <property type="protein sequence ID" value="WCR04277.1"/>
    <property type="molecule type" value="Genomic_DNA"/>
</dbReference>
<proteinExistence type="predicted"/>
<reference evidence="2 4" key="2">
    <citation type="submission" date="2021-01" db="EMBL/GenBank/DDBJ databases">
        <title>Biogeographic distribution of Paracoccus.</title>
        <authorList>
            <person name="Hollensteiner J."/>
            <person name="Leineberger J."/>
            <person name="Brinkhoff T."/>
            <person name="Daniel R."/>
        </authorList>
    </citation>
    <scope>NUCLEOTIDE SEQUENCE [LARGE SCALE GENOMIC DNA]</scope>
    <source>
        <strain evidence="2 4">DSM 18447</strain>
    </source>
</reference>
<dbReference type="Proteomes" id="UP000186216">
    <property type="component" value="Unassembled WGS sequence"/>
</dbReference>
<evidence type="ECO:0000313" key="3">
    <source>
        <dbReference type="Proteomes" id="UP000186216"/>
    </source>
</evidence>
<accession>A0AA45W3W1</accession>
<dbReference type="AlphaFoldDB" id="A0AA45W3W1"/>
<evidence type="ECO:0000313" key="4">
    <source>
        <dbReference type="Proteomes" id="UP001215549"/>
    </source>
</evidence>
<evidence type="ECO:0000313" key="2">
    <source>
        <dbReference type="EMBL" id="WCR04277.1"/>
    </source>
</evidence>
<dbReference type="Proteomes" id="UP001215549">
    <property type="component" value="Chromosome"/>
</dbReference>
<dbReference type="InterPro" id="IPR016123">
    <property type="entry name" value="Mog1/PsbP_a/b/a-sand"/>
</dbReference>
<sequence>MFHMNECSIQLPKEWNDQSINVVSSNSPMAPGLTVTITRDDLPFGMSFEEYLEDQVDQVSKSMIDFSMRGRKSVMLDGVKAAEIECSWLAKDVRLHQLIYMFPTPGGRAMVVTASMPGEMTGSQCAEIRRIVGTLKFRRA</sequence>